<dbReference type="Proteomes" id="UP000198900">
    <property type="component" value="Unassembled WGS sequence"/>
</dbReference>
<reference evidence="1" key="1">
    <citation type="submission" date="2016-10" db="EMBL/GenBank/DDBJ databases">
        <authorList>
            <person name="Varghese N."/>
            <person name="Submissions S."/>
        </authorList>
    </citation>
    <scope>NUCLEOTIDE SEQUENCE [LARGE SCALE GENOMIC DNA]</scope>
    <source>
        <strain evidence="1">YR281</strain>
    </source>
</reference>
<sequence length="122" mass="12900">MTDLNEKAYPRSYLISTSQSLGSFPNCLGIKMKRTVIAIVLVATASTAFAQSTRGVASIAQPANNSLQLPISHSAGLPGGRWVPPYSGPTPARTPAQVYQQTVHAEVDGQLAHLNSMTAGRH</sequence>
<dbReference type="RefSeq" id="WP_244187053.1">
    <property type="nucleotide sequence ID" value="NZ_FNDI01000049.1"/>
</dbReference>
<gene>
    <name evidence="1" type="ORF">SAMN04487926_14930</name>
</gene>
<organism evidence="1 2">
    <name type="scientific">Paraburkholderia steynii</name>
    <dbReference type="NCBI Taxonomy" id="1245441"/>
    <lineage>
        <taxon>Bacteria</taxon>
        <taxon>Pseudomonadati</taxon>
        <taxon>Pseudomonadota</taxon>
        <taxon>Betaproteobacteria</taxon>
        <taxon>Burkholderiales</taxon>
        <taxon>Burkholderiaceae</taxon>
        <taxon>Paraburkholderia</taxon>
    </lineage>
</organism>
<dbReference type="EMBL" id="FNDI01000049">
    <property type="protein sequence ID" value="SDJ41858.1"/>
    <property type="molecule type" value="Genomic_DNA"/>
</dbReference>
<keyword evidence="2" id="KW-1185">Reference proteome</keyword>
<comment type="caution">
    <text evidence="1">The sequence shown here is derived from an EMBL/GenBank/DDBJ whole genome shotgun (WGS) entry which is preliminary data.</text>
</comment>
<evidence type="ECO:0000313" key="2">
    <source>
        <dbReference type="Proteomes" id="UP000198900"/>
    </source>
</evidence>
<dbReference type="AlphaFoldDB" id="A0A7Z7BJX4"/>
<proteinExistence type="predicted"/>
<evidence type="ECO:0000313" key="1">
    <source>
        <dbReference type="EMBL" id="SDJ41858.1"/>
    </source>
</evidence>
<accession>A0A7Z7BJX4</accession>
<protein>
    <submittedName>
        <fullName evidence="1">Uncharacterized protein</fullName>
    </submittedName>
</protein>
<name>A0A7Z7BJX4_9BURK</name>